<keyword evidence="1" id="KW-0472">Membrane</keyword>
<reference evidence="2" key="1">
    <citation type="submission" date="2023-05" db="EMBL/GenBank/DDBJ databases">
        <title>Anaerotaeda fermentans gen. nov., sp. nov., a novel anaerobic planctomycete of the new family within the order Sedimentisphaerales isolated from Taman Peninsula, Russia.</title>
        <authorList>
            <person name="Khomyakova M.A."/>
            <person name="Merkel A.Y."/>
            <person name="Slobodkin A.I."/>
        </authorList>
    </citation>
    <scope>NUCLEOTIDE SEQUENCE</scope>
    <source>
        <strain evidence="2">M17dextr</strain>
    </source>
</reference>
<keyword evidence="1" id="KW-1133">Transmembrane helix</keyword>
<name>A0AAW6TW07_9BACT</name>
<sequence length="194" mass="21240">MAETAPIDTNVLKSGDMIDLEYQIVGSNETMIALAVKAIKDTVHSDPRLDYQSGWREYRWEWSGGSVGSGSLVRVEYLIVQAIVRRYPRGEPEPEREIQEAGIWIPLTLIVAMLAAAVAAYPAAIIYRSYVIHRTVKDPGIPEETKVAALGAYEKTGSVDVQIPGVASLGDWVPWLLAAGLVGAMVMTGRSRRE</sequence>
<proteinExistence type="predicted"/>
<evidence type="ECO:0000256" key="1">
    <source>
        <dbReference type="SAM" id="Phobius"/>
    </source>
</evidence>
<gene>
    <name evidence="2" type="ORF">QJ522_02365</name>
</gene>
<accession>A0AAW6TW07</accession>
<feature type="transmembrane region" description="Helical" evidence="1">
    <location>
        <begin position="172"/>
        <end position="189"/>
    </location>
</feature>
<evidence type="ECO:0000313" key="3">
    <source>
        <dbReference type="Proteomes" id="UP001431776"/>
    </source>
</evidence>
<organism evidence="2 3">
    <name type="scientific">Anaerobaca lacustris</name>
    <dbReference type="NCBI Taxonomy" id="3044600"/>
    <lineage>
        <taxon>Bacteria</taxon>
        <taxon>Pseudomonadati</taxon>
        <taxon>Planctomycetota</taxon>
        <taxon>Phycisphaerae</taxon>
        <taxon>Sedimentisphaerales</taxon>
        <taxon>Anaerobacaceae</taxon>
        <taxon>Anaerobaca</taxon>
    </lineage>
</organism>
<keyword evidence="3" id="KW-1185">Reference proteome</keyword>
<protein>
    <submittedName>
        <fullName evidence="2">Uncharacterized protein</fullName>
    </submittedName>
</protein>
<dbReference type="RefSeq" id="WP_349243285.1">
    <property type="nucleotide sequence ID" value="NZ_JASCXX010000002.1"/>
</dbReference>
<dbReference type="Proteomes" id="UP001431776">
    <property type="component" value="Unassembled WGS sequence"/>
</dbReference>
<dbReference type="EMBL" id="JASCXX010000002">
    <property type="protein sequence ID" value="MDI6447874.1"/>
    <property type="molecule type" value="Genomic_DNA"/>
</dbReference>
<feature type="transmembrane region" description="Helical" evidence="1">
    <location>
        <begin position="103"/>
        <end position="127"/>
    </location>
</feature>
<keyword evidence="1" id="KW-0812">Transmembrane</keyword>
<comment type="caution">
    <text evidence="2">The sequence shown here is derived from an EMBL/GenBank/DDBJ whole genome shotgun (WGS) entry which is preliminary data.</text>
</comment>
<evidence type="ECO:0000313" key="2">
    <source>
        <dbReference type="EMBL" id="MDI6447874.1"/>
    </source>
</evidence>
<dbReference type="AlphaFoldDB" id="A0AAW6TW07"/>